<name>A0A1I5DVR9_9FIRM</name>
<dbReference type="EMBL" id="FOWD01000007">
    <property type="protein sequence ID" value="SFO03298.1"/>
    <property type="molecule type" value="Genomic_DNA"/>
</dbReference>
<dbReference type="AlphaFoldDB" id="A0A1I5DVR9"/>
<accession>A0A1I5DVR9</accession>
<protein>
    <submittedName>
        <fullName evidence="1">YbbR domain-containing protein</fullName>
    </submittedName>
</protein>
<gene>
    <name evidence="1" type="ORF">SAMN04489757_10713</name>
</gene>
<dbReference type="PANTHER" id="PTHR37804:SF1">
    <property type="entry name" value="CDAA REGULATORY PROTEIN CDAR"/>
    <property type="match status" value="1"/>
</dbReference>
<dbReference type="Gene3D" id="2.170.120.40">
    <property type="entry name" value="YbbR-like domain"/>
    <property type="match status" value="2"/>
</dbReference>
<dbReference type="RefSeq" id="WP_170847901.1">
    <property type="nucleotide sequence ID" value="NZ_BAABFM010000010.1"/>
</dbReference>
<dbReference type="Gene3D" id="2.170.120.30">
    <property type="match status" value="2"/>
</dbReference>
<evidence type="ECO:0000313" key="1">
    <source>
        <dbReference type="EMBL" id="SFO03298.1"/>
    </source>
</evidence>
<dbReference type="InterPro" id="IPR053154">
    <property type="entry name" value="c-di-AMP_regulator"/>
</dbReference>
<dbReference type="PANTHER" id="PTHR37804">
    <property type="entry name" value="CDAA REGULATORY PROTEIN CDAR"/>
    <property type="match status" value="1"/>
</dbReference>
<evidence type="ECO:0000313" key="2">
    <source>
        <dbReference type="Proteomes" id="UP000198806"/>
    </source>
</evidence>
<dbReference type="Pfam" id="PF07949">
    <property type="entry name" value="YbbR"/>
    <property type="match status" value="3"/>
</dbReference>
<sequence>MKEKLTRNTGLKILSLALAFLIWVVILNVDDPATTSTIKDVPVTRINENAIISRDKVYDVVSGETVDVKVKGKRSIIDKLKKEDFRAVADLSKLSLTYAVPIDVSLPRYPEVEISQKVMTMEVNLENRITEQFRVDVVEKGNVAPGYYISAKTARPNIIQVSGAESVIKKINEVVVEVNVTNRDESFGEKEIIPKVYDKNGSLMDSSKMTFNFEKVDVSVTLLNTKTVKLWVEIKGTPYYGYEFVGFDYEPKQVVIAGKQEELDKVPYITAVYNINNRRADIEDEIDIKDYITEDVILIDENQNAVINIDIEKIESKEISFNSNEIELRNVPYGTVATIDNSSLVYAKVSGTKGELNEISKGDIKPYIDLSGAGVGTEVHNIQFDSSIKDKVSLSNPGISVTLAYDD</sequence>
<dbReference type="InterPro" id="IPR012505">
    <property type="entry name" value="YbbR"/>
</dbReference>
<keyword evidence="2" id="KW-1185">Reference proteome</keyword>
<organism evidence="1 2">
    <name type="scientific">Anaerocolumna aminovalerica</name>
    <dbReference type="NCBI Taxonomy" id="1527"/>
    <lineage>
        <taxon>Bacteria</taxon>
        <taxon>Bacillati</taxon>
        <taxon>Bacillota</taxon>
        <taxon>Clostridia</taxon>
        <taxon>Lachnospirales</taxon>
        <taxon>Lachnospiraceae</taxon>
        <taxon>Anaerocolumna</taxon>
    </lineage>
</organism>
<dbReference type="Proteomes" id="UP000198806">
    <property type="component" value="Unassembled WGS sequence"/>
</dbReference>
<proteinExistence type="predicted"/>
<dbReference type="STRING" id="1527.SAMN04489757_10713"/>
<reference evidence="1 2" key="1">
    <citation type="submission" date="2016-10" db="EMBL/GenBank/DDBJ databases">
        <authorList>
            <person name="de Groot N.N."/>
        </authorList>
    </citation>
    <scope>NUCLEOTIDE SEQUENCE [LARGE SCALE GENOMIC DNA]</scope>
    <source>
        <strain evidence="1 2">DSM 1283</strain>
    </source>
</reference>